<evidence type="ECO:0000256" key="5">
    <source>
        <dbReference type="ARBA" id="ARBA00023015"/>
    </source>
</evidence>
<evidence type="ECO:0000313" key="12">
    <source>
        <dbReference type="EMBL" id="BAP57746.1"/>
    </source>
</evidence>
<dbReference type="InterPro" id="IPR011006">
    <property type="entry name" value="CheY-like_superfamily"/>
</dbReference>
<dbReference type="CDD" id="cd17574">
    <property type="entry name" value="REC_OmpR"/>
    <property type="match status" value="1"/>
</dbReference>
<keyword evidence="3 8" id="KW-0597">Phosphoprotein</keyword>
<evidence type="ECO:0000313" key="13">
    <source>
        <dbReference type="Proteomes" id="UP000031623"/>
    </source>
</evidence>
<evidence type="ECO:0000256" key="6">
    <source>
        <dbReference type="ARBA" id="ARBA00023125"/>
    </source>
</evidence>
<keyword evidence="7" id="KW-0804">Transcription</keyword>
<dbReference type="CDD" id="cd00383">
    <property type="entry name" value="trans_reg_C"/>
    <property type="match status" value="1"/>
</dbReference>
<keyword evidence="5" id="KW-0805">Transcription regulation</keyword>
<dbReference type="OrthoDB" id="9802426at2"/>
<dbReference type="FunFam" id="1.10.10.10:FF:000099">
    <property type="entry name" value="Two-component system response regulator TorR"/>
    <property type="match status" value="1"/>
</dbReference>
<evidence type="ECO:0000259" key="10">
    <source>
        <dbReference type="PROSITE" id="PS50110"/>
    </source>
</evidence>
<dbReference type="KEGG" id="tig:THII_3449"/>
<dbReference type="InterPro" id="IPR001789">
    <property type="entry name" value="Sig_transdc_resp-reg_receiver"/>
</dbReference>
<keyword evidence="6 9" id="KW-0238">DNA-binding</keyword>
<evidence type="ECO:0000256" key="7">
    <source>
        <dbReference type="ARBA" id="ARBA00023163"/>
    </source>
</evidence>
<dbReference type="InterPro" id="IPR001867">
    <property type="entry name" value="OmpR/PhoB-type_DNA-bd"/>
</dbReference>
<dbReference type="InterPro" id="IPR039420">
    <property type="entry name" value="WalR-like"/>
</dbReference>
<evidence type="ECO:0000259" key="11">
    <source>
        <dbReference type="PROSITE" id="PS51755"/>
    </source>
</evidence>
<proteinExistence type="predicted"/>
<dbReference type="SMART" id="SM00448">
    <property type="entry name" value="REC"/>
    <property type="match status" value="1"/>
</dbReference>
<dbReference type="PROSITE" id="PS50110">
    <property type="entry name" value="RESPONSE_REGULATORY"/>
    <property type="match status" value="1"/>
</dbReference>
<protein>
    <submittedName>
        <fullName evidence="12">Chemotaxis protein CheY</fullName>
    </submittedName>
</protein>
<evidence type="ECO:0000256" key="4">
    <source>
        <dbReference type="ARBA" id="ARBA00023012"/>
    </source>
</evidence>
<keyword evidence="4" id="KW-0902">Two-component regulatory system</keyword>
<evidence type="ECO:0000256" key="2">
    <source>
        <dbReference type="ARBA" id="ARBA00022490"/>
    </source>
</evidence>
<feature type="modified residue" description="4-aspartylphosphate" evidence="8">
    <location>
        <position position="56"/>
    </location>
</feature>
<feature type="DNA-binding region" description="OmpR/PhoB-type" evidence="9">
    <location>
        <begin position="138"/>
        <end position="237"/>
    </location>
</feature>
<keyword evidence="2" id="KW-0963">Cytoplasm</keyword>
<dbReference type="GO" id="GO:0005829">
    <property type="term" value="C:cytosol"/>
    <property type="evidence" value="ECO:0007669"/>
    <property type="project" value="TreeGrafter"/>
</dbReference>
<dbReference type="Gene3D" id="6.10.250.690">
    <property type="match status" value="1"/>
</dbReference>
<dbReference type="EMBL" id="AP014633">
    <property type="protein sequence ID" value="BAP57746.1"/>
    <property type="molecule type" value="Genomic_DNA"/>
</dbReference>
<dbReference type="GO" id="GO:0006355">
    <property type="term" value="P:regulation of DNA-templated transcription"/>
    <property type="evidence" value="ECO:0007669"/>
    <property type="project" value="InterPro"/>
</dbReference>
<comment type="subcellular location">
    <subcellularLocation>
        <location evidence="1">Cytoplasm</location>
    </subcellularLocation>
</comment>
<dbReference type="Proteomes" id="UP000031623">
    <property type="component" value="Chromosome"/>
</dbReference>
<dbReference type="HOGENOM" id="CLU_000445_30_4_6"/>
<gene>
    <name evidence="12" type="ORF">THII_3449</name>
</gene>
<dbReference type="SUPFAM" id="SSF46894">
    <property type="entry name" value="C-terminal effector domain of the bipartite response regulators"/>
    <property type="match status" value="1"/>
</dbReference>
<keyword evidence="13" id="KW-1185">Reference proteome</keyword>
<dbReference type="GO" id="GO:0000976">
    <property type="term" value="F:transcription cis-regulatory region binding"/>
    <property type="evidence" value="ECO:0007669"/>
    <property type="project" value="TreeGrafter"/>
</dbReference>
<feature type="domain" description="OmpR/PhoB-type" evidence="11">
    <location>
        <begin position="138"/>
        <end position="237"/>
    </location>
</feature>
<accession>A0A090BW01</accession>
<dbReference type="PANTHER" id="PTHR48111:SF4">
    <property type="entry name" value="DNA-BINDING DUAL TRANSCRIPTIONAL REGULATOR OMPR"/>
    <property type="match status" value="1"/>
</dbReference>
<reference evidence="12 13" key="1">
    <citation type="journal article" date="2014" name="ISME J.">
        <title>Ecophysiology of Thioploca ingrica as revealed by the complete genome sequence supplemented with proteomic evidence.</title>
        <authorList>
            <person name="Kojima H."/>
            <person name="Ogura Y."/>
            <person name="Yamamoto N."/>
            <person name="Togashi T."/>
            <person name="Mori H."/>
            <person name="Watanabe T."/>
            <person name="Nemoto F."/>
            <person name="Kurokawa K."/>
            <person name="Hayashi T."/>
            <person name="Fukui M."/>
        </authorList>
    </citation>
    <scope>NUCLEOTIDE SEQUENCE [LARGE SCALE GENOMIC DNA]</scope>
</reference>
<evidence type="ECO:0000256" key="8">
    <source>
        <dbReference type="PROSITE-ProRule" id="PRU00169"/>
    </source>
</evidence>
<dbReference type="InterPro" id="IPR036388">
    <property type="entry name" value="WH-like_DNA-bd_sf"/>
</dbReference>
<evidence type="ECO:0000256" key="3">
    <source>
        <dbReference type="ARBA" id="ARBA00022553"/>
    </source>
</evidence>
<dbReference type="STRING" id="40754.THII_3449"/>
<organism evidence="12 13">
    <name type="scientific">Thioploca ingrica</name>
    <dbReference type="NCBI Taxonomy" id="40754"/>
    <lineage>
        <taxon>Bacteria</taxon>
        <taxon>Pseudomonadati</taxon>
        <taxon>Pseudomonadota</taxon>
        <taxon>Gammaproteobacteria</taxon>
        <taxon>Thiotrichales</taxon>
        <taxon>Thiotrichaceae</taxon>
        <taxon>Thioploca</taxon>
    </lineage>
</organism>
<dbReference type="SMART" id="SM00862">
    <property type="entry name" value="Trans_reg_C"/>
    <property type="match status" value="1"/>
</dbReference>
<dbReference type="GO" id="GO:0000156">
    <property type="term" value="F:phosphorelay response regulator activity"/>
    <property type="evidence" value="ECO:0007669"/>
    <property type="project" value="TreeGrafter"/>
</dbReference>
<dbReference type="InterPro" id="IPR016032">
    <property type="entry name" value="Sig_transdc_resp-reg_C-effctor"/>
</dbReference>
<sequence length="239" mass="26899">MEKQRQQLLIVDDDQSFCQIIKDYLSSQGFDIVAVHDGIAMKHYLSDHTVDLIILDVMLPGENGFSLARQLRADNHQQPIIILSAAGDEVDRVVGLEIGADDYVTKPVSLRELLARVRTHLRRFQSVPMTSTQPAVNPASYTFGPFTLNTITHRLMKAASEINITNAEYHLLLALVTHSNQVLNRDQIMNLISGHDHMPFDRSIDVKISRLRNKIETDPAAPVYIRTIRGEGYLFSPQG</sequence>
<name>A0A090BW01_9GAMM</name>
<dbReference type="Pfam" id="PF00072">
    <property type="entry name" value="Response_reg"/>
    <property type="match status" value="1"/>
</dbReference>
<dbReference type="PANTHER" id="PTHR48111">
    <property type="entry name" value="REGULATOR OF RPOS"/>
    <property type="match status" value="1"/>
</dbReference>
<dbReference type="SUPFAM" id="SSF52172">
    <property type="entry name" value="CheY-like"/>
    <property type="match status" value="1"/>
</dbReference>
<dbReference type="Gene3D" id="3.40.50.2300">
    <property type="match status" value="1"/>
</dbReference>
<dbReference type="Gene3D" id="1.10.10.10">
    <property type="entry name" value="Winged helix-like DNA-binding domain superfamily/Winged helix DNA-binding domain"/>
    <property type="match status" value="1"/>
</dbReference>
<evidence type="ECO:0000256" key="1">
    <source>
        <dbReference type="ARBA" id="ARBA00004496"/>
    </source>
</evidence>
<dbReference type="Pfam" id="PF00486">
    <property type="entry name" value="Trans_reg_C"/>
    <property type="match status" value="1"/>
</dbReference>
<feature type="domain" description="Response regulatory" evidence="10">
    <location>
        <begin position="7"/>
        <end position="121"/>
    </location>
</feature>
<evidence type="ECO:0000256" key="9">
    <source>
        <dbReference type="PROSITE-ProRule" id="PRU01091"/>
    </source>
</evidence>
<dbReference type="PROSITE" id="PS51755">
    <property type="entry name" value="OMPR_PHOB"/>
    <property type="match status" value="1"/>
</dbReference>
<dbReference type="AlphaFoldDB" id="A0A090BW01"/>
<dbReference type="GO" id="GO:0032993">
    <property type="term" value="C:protein-DNA complex"/>
    <property type="evidence" value="ECO:0007669"/>
    <property type="project" value="TreeGrafter"/>
</dbReference>